<keyword evidence="5" id="KW-1015">Disulfide bond</keyword>
<dbReference type="PANTHER" id="PTHR15258">
    <property type="entry name" value="FGF BINDING PROTEIN-RELATED"/>
    <property type="match status" value="1"/>
</dbReference>
<dbReference type="GO" id="GO:0019838">
    <property type="term" value="F:growth factor binding"/>
    <property type="evidence" value="ECO:0007669"/>
    <property type="project" value="UniProtKB-KW"/>
</dbReference>
<dbReference type="PROSITE" id="PS51257">
    <property type="entry name" value="PROKAR_LIPOPROTEIN"/>
    <property type="match status" value="1"/>
</dbReference>
<proteinExistence type="inferred from homology"/>
<gene>
    <name evidence="12" type="primary">FGFBP3</name>
    <name evidence="9" type="ORF">HJG60_005105</name>
</gene>
<dbReference type="EMBL" id="JABVXQ010000005">
    <property type="protein sequence ID" value="KAF6108762.1"/>
    <property type="molecule type" value="Genomic_DNA"/>
</dbReference>
<feature type="signal peptide" evidence="8">
    <location>
        <begin position="1"/>
        <end position="27"/>
    </location>
</feature>
<feature type="chain" id="PRO_5044641267" evidence="8">
    <location>
        <begin position="28"/>
        <end position="258"/>
    </location>
</feature>
<dbReference type="OrthoDB" id="8803710at2759"/>
<sequence>MSPLRLRASLQLLQLLLLGGCLVAASGRNEGAAGGAAESALGLVGGSSGRFISPEHQACSWQLLLSAPGPAAGSELSLRCQGPDGERHQCAYRGEPGRCAAYAARGSHYWKQVLGGLRKKRRPCQDPAPLKARLCSGKKGRGAELRLVPSGSPPAGPTAAGFPRDPKPRARSRGRPREPAIGPAARVPHPPSTRSKRKPSEKKTKGGKRKAASDSDEERLLGTRPDPDGLDENAKLTETYCAEKWHSLCNFFVSFWNG</sequence>
<dbReference type="Pfam" id="PF06473">
    <property type="entry name" value="FGF-BP1"/>
    <property type="match status" value="1"/>
</dbReference>
<dbReference type="Proteomes" id="UP000504628">
    <property type="component" value="Chromosome 5"/>
</dbReference>
<evidence type="ECO:0000313" key="12">
    <source>
        <dbReference type="RefSeq" id="XP_028367108.1"/>
    </source>
</evidence>
<evidence type="ECO:0000256" key="6">
    <source>
        <dbReference type="ARBA" id="ARBA00023183"/>
    </source>
</evidence>
<comment type="subcellular location">
    <subcellularLocation>
        <location evidence="1">Secreted</location>
    </subcellularLocation>
</comment>
<evidence type="ECO:0000256" key="7">
    <source>
        <dbReference type="SAM" id="MobiDB-lite"/>
    </source>
</evidence>
<dbReference type="KEGG" id="pdic:114496067"/>
<feature type="compositionally biased region" description="Basic and acidic residues" evidence="7">
    <location>
        <begin position="218"/>
        <end position="233"/>
    </location>
</feature>
<evidence type="ECO:0000256" key="2">
    <source>
        <dbReference type="ARBA" id="ARBA00008326"/>
    </source>
</evidence>
<keyword evidence="6" id="KW-0340">Growth factor binding</keyword>
<dbReference type="GO" id="GO:0007267">
    <property type="term" value="P:cell-cell signaling"/>
    <property type="evidence" value="ECO:0007669"/>
    <property type="project" value="TreeGrafter"/>
</dbReference>
<evidence type="ECO:0000256" key="8">
    <source>
        <dbReference type="SAM" id="SignalP"/>
    </source>
</evidence>
<dbReference type="InterPro" id="IPR010510">
    <property type="entry name" value="FGF1-bd"/>
</dbReference>
<dbReference type="AlphaFoldDB" id="A0A6J2LM37"/>
<dbReference type="CTD" id="143282"/>
<accession>A0A6J2LM37</accession>
<dbReference type="Proteomes" id="UP000664940">
    <property type="component" value="Unassembled WGS sequence"/>
</dbReference>
<keyword evidence="4 8" id="KW-0732">Signal</keyword>
<dbReference type="GeneID" id="114496067"/>
<comment type="similarity">
    <text evidence="2">Belongs to the fibroblast growth factor-binding protein family.</text>
</comment>
<name>A0A6J2LM37_9CHIR</name>
<reference evidence="12" key="2">
    <citation type="submission" date="2025-04" db="UniProtKB">
        <authorList>
            <consortium name="RefSeq"/>
        </authorList>
    </citation>
    <scope>IDENTIFICATION</scope>
    <source>
        <tissue evidence="12">Muscle</tissue>
    </source>
</reference>
<evidence type="ECO:0000313" key="11">
    <source>
        <dbReference type="Proteomes" id="UP000664940"/>
    </source>
</evidence>
<evidence type="ECO:0000256" key="5">
    <source>
        <dbReference type="ARBA" id="ARBA00023157"/>
    </source>
</evidence>
<organism evidence="10 12">
    <name type="scientific">Phyllostomus discolor</name>
    <name type="common">pale spear-nosed bat</name>
    <dbReference type="NCBI Taxonomy" id="89673"/>
    <lineage>
        <taxon>Eukaryota</taxon>
        <taxon>Metazoa</taxon>
        <taxon>Chordata</taxon>
        <taxon>Craniata</taxon>
        <taxon>Vertebrata</taxon>
        <taxon>Euteleostomi</taxon>
        <taxon>Mammalia</taxon>
        <taxon>Eutheria</taxon>
        <taxon>Laurasiatheria</taxon>
        <taxon>Chiroptera</taxon>
        <taxon>Yangochiroptera</taxon>
        <taxon>Phyllostomidae</taxon>
        <taxon>Phyllostominae</taxon>
        <taxon>Phyllostomus</taxon>
    </lineage>
</organism>
<dbReference type="RefSeq" id="XP_028367108.1">
    <property type="nucleotide sequence ID" value="XM_028511307.2"/>
</dbReference>
<dbReference type="PANTHER" id="PTHR15258:SF3">
    <property type="entry name" value="FIBROBLAST GROWTH FACTOR-BINDING PROTEIN 3"/>
    <property type="match status" value="1"/>
</dbReference>
<evidence type="ECO:0000256" key="3">
    <source>
        <dbReference type="ARBA" id="ARBA00022525"/>
    </source>
</evidence>
<evidence type="ECO:0000313" key="10">
    <source>
        <dbReference type="Proteomes" id="UP000504628"/>
    </source>
</evidence>
<evidence type="ECO:0000256" key="4">
    <source>
        <dbReference type="ARBA" id="ARBA00022729"/>
    </source>
</evidence>
<protein>
    <submittedName>
        <fullName evidence="9 12">Fibroblast growth factor-binding protein 3</fullName>
    </submittedName>
</protein>
<keyword evidence="10" id="KW-1185">Reference proteome</keyword>
<evidence type="ECO:0000313" key="9">
    <source>
        <dbReference type="EMBL" id="KAF6108762.1"/>
    </source>
</evidence>
<evidence type="ECO:0000256" key="1">
    <source>
        <dbReference type="ARBA" id="ARBA00004613"/>
    </source>
</evidence>
<reference evidence="9 11" key="1">
    <citation type="journal article" date="2020" name="Nature">
        <title>Six reference-quality genomes reveal evolution of bat adaptations.</title>
        <authorList>
            <person name="Jebb D."/>
            <person name="Huang Z."/>
            <person name="Pippel M."/>
            <person name="Hughes G.M."/>
            <person name="Lavrichenko K."/>
            <person name="Devanna P."/>
            <person name="Winkler S."/>
            <person name="Jermiin L.S."/>
            <person name="Skirmuntt E.C."/>
            <person name="Katzourakis A."/>
            <person name="Burkitt-Gray L."/>
            <person name="Ray D.A."/>
            <person name="Sullivan K.A.M."/>
            <person name="Roscito J.G."/>
            <person name="Kirilenko B.M."/>
            <person name="Davalos L.M."/>
            <person name="Corthals A.P."/>
            <person name="Power M.L."/>
            <person name="Jones G."/>
            <person name="Ransome R.D."/>
            <person name="Dechmann D.K.N."/>
            <person name="Locatelli A.G."/>
            <person name="Puechmaille S.J."/>
            <person name="Fedrigo O."/>
            <person name="Jarvis E.D."/>
            <person name="Hiller M."/>
            <person name="Vernes S.C."/>
            <person name="Myers E.W."/>
            <person name="Teeling E.C."/>
        </authorList>
    </citation>
    <scope>NUCLEOTIDE SEQUENCE [LARGE SCALE GENOMIC DNA]</scope>
    <source>
        <strain evidence="9">Bat1K_MPI-CBG_1</strain>
    </source>
</reference>
<keyword evidence="3" id="KW-0964">Secreted</keyword>
<feature type="region of interest" description="Disordered" evidence="7">
    <location>
        <begin position="120"/>
        <end position="233"/>
    </location>
</feature>
<dbReference type="GO" id="GO:0005576">
    <property type="term" value="C:extracellular region"/>
    <property type="evidence" value="ECO:0007669"/>
    <property type="project" value="UniProtKB-SubCell"/>
</dbReference>
<feature type="compositionally biased region" description="Basic residues" evidence="7">
    <location>
        <begin position="194"/>
        <end position="210"/>
    </location>
</feature>